<feature type="transmembrane region" description="Helical" evidence="1">
    <location>
        <begin position="244"/>
        <end position="263"/>
    </location>
</feature>
<reference evidence="2" key="2">
    <citation type="submission" date="2021-04" db="EMBL/GenBank/DDBJ databases">
        <authorList>
            <person name="Podell S."/>
        </authorList>
    </citation>
    <scope>NUCLEOTIDE SEQUENCE</scope>
    <source>
        <strain evidence="2">Hildebrandi</strain>
    </source>
</reference>
<keyword evidence="3" id="KW-1185">Reference proteome</keyword>
<gene>
    <name evidence="2" type="ORF">IV203_004004</name>
</gene>
<evidence type="ECO:0000313" key="2">
    <source>
        <dbReference type="EMBL" id="KAG7354648.1"/>
    </source>
</evidence>
<dbReference type="PANTHER" id="PTHR33802:SF2">
    <property type="entry name" value="EF-HAND DOMAIN-CONTAINING PROTEIN"/>
    <property type="match status" value="1"/>
</dbReference>
<keyword evidence="1" id="KW-1133">Transmembrane helix</keyword>
<dbReference type="EMBL" id="JAGRRH010000016">
    <property type="protein sequence ID" value="KAG7354648.1"/>
    <property type="molecule type" value="Genomic_DNA"/>
</dbReference>
<organism evidence="2 3">
    <name type="scientific">Nitzschia inconspicua</name>
    <dbReference type="NCBI Taxonomy" id="303405"/>
    <lineage>
        <taxon>Eukaryota</taxon>
        <taxon>Sar</taxon>
        <taxon>Stramenopiles</taxon>
        <taxon>Ochrophyta</taxon>
        <taxon>Bacillariophyta</taxon>
        <taxon>Bacillariophyceae</taxon>
        <taxon>Bacillariophycidae</taxon>
        <taxon>Bacillariales</taxon>
        <taxon>Bacillariaceae</taxon>
        <taxon>Nitzschia</taxon>
    </lineage>
</organism>
<feature type="transmembrane region" description="Helical" evidence="1">
    <location>
        <begin position="20"/>
        <end position="38"/>
    </location>
</feature>
<dbReference type="OrthoDB" id="5586934at2759"/>
<name>A0A9K3L4E9_9STRA</name>
<keyword evidence="1" id="KW-0472">Membrane</keyword>
<dbReference type="PANTHER" id="PTHR33802">
    <property type="entry name" value="SI:CH211-161H7.5-RELATED"/>
    <property type="match status" value="1"/>
</dbReference>
<accession>A0A9K3L4E9</accession>
<keyword evidence="1" id="KW-0812">Transmembrane</keyword>
<feature type="transmembrane region" description="Helical" evidence="1">
    <location>
        <begin position="118"/>
        <end position="135"/>
    </location>
</feature>
<comment type="caution">
    <text evidence="2">The sequence shown here is derived from an EMBL/GenBank/DDBJ whole genome shotgun (WGS) entry which is preliminary data.</text>
</comment>
<dbReference type="Proteomes" id="UP000693970">
    <property type="component" value="Unassembled WGS sequence"/>
</dbReference>
<evidence type="ECO:0000256" key="1">
    <source>
        <dbReference type="SAM" id="Phobius"/>
    </source>
</evidence>
<feature type="transmembrane region" description="Helical" evidence="1">
    <location>
        <begin position="93"/>
        <end position="111"/>
    </location>
</feature>
<reference evidence="2" key="1">
    <citation type="journal article" date="2021" name="Sci. Rep.">
        <title>Diploid genomic architecture of Nitzschia inconspicua, an elite biomass production diatom.</title>
        <authorList>
            <person name="Oliver A."/>
            <person name="Podell S."/>
            <person name="Pinowska A."/>
            <person name="Traller J.C."/>
            <person name="Smith S.R."/>
            <person name="McClure R."/>
            <person name="Beliaev A."/>
            <person name="Bohutskyi P."/>
            <person name="Hill E.A."/>
            <person name="Rabines A."/>
            <person name="Zheng H."/>
            <person name="Allen L.Z."/>
            <person name="Kuo A."/>
            <person name="Grigoriev I.V."/>
            <person name="Allen A.E."/>
            <person name="Hazlebeck D."/>
            <person name="Allen E.E."/>
        </authorList>
    </citation>
    <scope>NUCLEOTIDE SEQUENCE</scope>
    <source>
        <strain evidence="2">Hildebrandi</strain>
    </source>
</reference>
<protein>
    <submittedName>
        <fullName evidence="2">Uncharacterized protein</fullName>
    </submittedName>
</protein>
<sequence length="284" mass="31018">MSSTSLEGSNPLQTVNYANVVGYILNAGVVFGAPSFGLQDNATLSAKYQTLVTPSGYAFAIWGVIFTAELVWTVAQCLPAYRSNELITKGVGYNFVWACMAQAVWTIVFGLEKIPLSLVAMILILIPLLLILNSLSSMSHGSVGRYWLLKFPFEIHSAWIMAATLVNTNVVFVAQATSQQLQTIVGWTSLVVVVLVGLFYTMKRDWVVPSVLAWASAAIAKELANPKDLIASTFPETTIRQTRIAAGSVVWLLLASILLKLVYDRFISKPEQDDSNSSGRYQAL</sequence>
<dbReference type="AlphaFoldDB" id="A0A9K3L4E9"/>
<feature type="transmembrane region" description="Helical" evidence="1">
    <location>
        <begin position="59"/>
        <end position="81"/>
    </location>
</feature>
<feature type="transmembrane region" description="Helical" evidence="1">
    <location>
        <begin position="181"/>
        <end position="200"/>
    </location>
</feature>
<proteinExistence type="predicted"/>
<feature type="transmembrane region" description="Helical" evidence="1">
    <location>
        <begin position="155"/>
        <end position="174"/>
    </location>
</feature>
<evidence type="ECO:0000313" key="3">
    <source>
        <dbReference type="Proteomes" id="UP000693970"/>
    </source>
</evidence>